<feature type="domain" description="MacB-like periplasmic core" evidence="11">
    <location>
        <begin position="78"/>
        <end position="289"/>
    </location>
</feature>
<dbReference type="GO" id="GO:0042953">
    <property type="term" value="P:lipoprotein transport"/>
    <property type="evidence" value="ECO:0007669"/>
    <property type="project" value="InterPro"/>
</dbReference>
<comment type="subcellular location">
    <subcellularLocation>
        <location evidence="1">Cell membrane</location>
        <topology evidence="1">Multi-pass membrane protein</topology>
    </subcellularLocation>
</comment>
<dbReference type="InterPro" id="IPR011925">
    <property type="entry name" value="LolCE_TM"/>
</dbReference>
<evidence type="ECO:0000256" key="5">
    <source>
        <dbReference type="ARBA" id="ARBA00022692"/>
    </source>
</evidence>
<dbReference type="AlphaFoldDB" id="A0A9X1NRP5"/>
<dbReference type="RefSeq" id="WP_231813090.1">
    <property type="nucleotide sequence ID" value="NZ_JAJOZR010000004.1"/>
</dbReference>
<dbReference type="InterPro" id="IPR003838">
    <property type="entry name" value="ABC3_permease_C"/>
</dbReference>
<dbReference type="Proteomes" id="UP001139089">
    <property type="component" value="Unassembled WGS sequence"/>
</dbReference>
<dbReference type="EMBL" id="JAJOZR010000004">
    <property type="protein sequence ID" value="MCD7108809.1"/>
    <property type="molecule type" value="Genomic_DNA"/>
</dbReference>
<keyword evidence="3" id="KW-0813">Transport</keyword>
<dbReference type="PANTHER" id="PTHR30489:SF0">
    <property type="entry name" value="LIPOPROTEIN-RELEASING SYSTEM TRANSMEMBRANE PROTEIN LOLE"/>
    <property type="match status" value="1"/>
</dbReference>
<dbReference type="PANTHER" id="PTHR30489">
    <property type="entry name" value="LIPOPROTEIN-RELEASING SYSTEM TRANSMEMBRANE PROTEIN LOLE"/>
    <property type="match status" value="1"/>
</dbReference>
<feature type="domain" description="ABC3 transporter permease C-terminal" evidence="10">
    <location>
        <begin position="322"/>
        <end position="455"/>
    </location>
</feature>
<feature type="transmembrane region" description="Helical" evidence="9">
    <location>
        <begin position="319"/>
        <end position="343"/>
    </location>
</feature>
<accession>A0A9X1NRP5</accession>
<dbReference type="InterPro" id="IPR051447">
    <property type="entry name" value="Lipoprotein-release_system"/>
</dbReference>
<feature type="transmembrane region" description="Helical" evidence="9">
    <location>
        <begin position="363"/>
        <end position="387"/>
    </location>
</feature>
<evidence type="ECO:0000256" key="1">
    <source>
        <dbReference type="ARBA" id="ARBA00004651"/>
    </source>
</evidence>
<evidence type="ECO:0000256" key="2">
    <source>
        <dbReference type="ARBA" id="ARBA00005236"/>
    </source>
</evidence>
<dbReference type="GO" id="GO:0098797">
    <property type="term" value="C:plasma membrane protein complex"/>
    <property type="evidence" value="ECO:0007669"/>
    <property type="project" value="TreeGrafter"/>
</dbReference>
<sequence>MSAASTDPKPAKASATPPKAGLKTASKGAPPKETPSGDKPAKSASSRAFSTFERLVAWRYLRSRRKEAFISVIAGFSFIGIMLGVATLIIVMAVMNGFRTELISRILGINGHMIVQPLDGPLDNYADLATRFSGIKGVTMAIPMIEGQTLASGPGGAGTGALVRGVRADDLLKMKSISDHLKSGDLTGYAAGGGVAIGSRMADQLGLQAGSTITLVAPEGDVTPMGVNPRVKSYTVSAIFEIGMSEYDASIIFMPLEEAQLYFNAEGIAQSIELFVEKPDLVDSLRQPVEEAAQRQVLISDWRDRNKTFFSALQVERNVMFMILTLIVLVAALNIVSGLIMLVKDKGSDIAILRTMGASSGAVMRIFFMTGAAIGIVGTLAGVALGVVVCLNIESIRQFFSWISGTTIFNPELYFLSQLPADMNLGETVAVVGMAIGLSFLATIFPAWRASRLDPVQALRYE</sequence>
<gene>
    <name evidence="12" type="ORF">LRX75_07105</name>
</gene>
<evidence type="ECO:0000313" key="12">
    <source>
        <dbReference type="EMBL" id="MCD7108809.1"/>
    </source>
</evidence>
<evidence type="ECO:0000256" key="7">
    <source>
        <dbReference type="ARBA" id="ARBA00023136"/>
    </source>
</evidence>
<feature type="transmembrane region" description="Helical" evidence="9">
    <location>
        <begin position="68"/>
        <end position="95"/>
    </location>
</feature>
<evidence type="ECO:0000256" key="8">
    <source>
        <dbReference type="SAM" id="MobiDB-lite"/>
    </source>
</evidence>
<dbReference type="GO" id="GO:0044874">
    <property type="term" value="P:lipoprotein localization to outer membrane"/>
    <property type="evidence" value="ECO:0007669"/>
    <property type="project" value="TreeGrafter"/>
</dbReference>
<dbReference type="InterPro" id="IPR025857">
    <property type="entry name" value="MacB_PCD"/>
</dbReference>
<keyword evidence="6 9" id="KW-1133">Transmembrane helix</keyword>
<evidence type="ECO:0000256" key="9">
    <source>
        <dbReference type="SAM" id="Phobius"/>
    </source>
</evidence>
<evidence type="ECO:0000256" key="4">
    <source>
        <dbReference type="ARBA" id="ARBA00022475"/>
    </source>
</evidence>
<comment type="similarity">
    <text evidence="2">Belongs to the ABC-4 integral membrane protein family. LolC/E subfamily.</text>
</comment>
<proteinExistence type="inferred from homology"/>
<evidence type="ECO:0000259" key="11">
    <source>
        <dbReference type="Pfam" id="PF12704"/>
    </source>
</evidence>
<dbReference type="NCBIfam" id="TIGR02212">
    <property type="entry name" value="lolCE"/>
    <property type="match status" value="1"/>
</dbReference>
<evidence type="ECO:0000256" key="3">
    <source>
        <dbReference type="ARBA" id="ARBA00022448"/>
    </source>
</evidence>
<keyword evidence="13" id="KW-1185">Reference proteome</keyword>
<comment type="caution">
    <text evidence="12">The sequence shown here is derived from an EMBL/GenBank/DDBJ whole genome shotgun (WGS) entry which is preliminary data.</text>
</comment>
<keyword evidence="12" id="KW-0449">Lipoprotein</keyword>
<feature type="region of interest" description="Disordered" evidence="8">
    <location>
        <begin position="1"/>
        <end position="45"/>
    </location>
</feature>
<name>A0A9X1NRP5_9HYPH</name>
<keyword evidence="4" id="KW-1003">Cell membrane</keyword>
<reference evidence="12" key="1">
    <citation type="submission" date="2021-12" db="EMBL/GenBank/DDBJ databases">
        <authorList>
            <person name="Li Y."/>
        </authorList>
    </citation>
    <scope>NUCLEOTIDE SEQUENCE</scope>
    <source>
        <strain evidence="12">DKSPLA3</strain>
    </source>
</reference>
<evidence type="ECO:0000313" key="13">
    <source>
        <dbReference type="Proteomes" id="UP001139089"/>
    </source>
</evidence>
<feature type="transmembrane region" description="Helical" evidence="9">
    <location>
        <begin position="428"/>
        <end position="448"/>
    </location>
</feature>
<dbReference type="Pfam" id="PF02687">
    <property type="entry name" value="FtsX"/>
    <property type="match status" value="1"/>
</dbReference>
<protein>
    <submittedName>
        <fullName evidence="12">Lipoprotein-releasing ABC transporter permease subunit</fullName>
    </submittedName>
</protein>
<keyword evidence="5 9" id="KW-0812">Transmembrane</keyword>
<keyword evidence="7 9" id="KW-0472">Membrane</keyword>
<dbReference type="Pfam" id="PF12704">
    <property type="entry name" value="MacB_PCD"/>
    <property type="match status" value="1"/>
</dbReference>
<evidence type="ECO:0000256" key="6">
    <source>
        <dbReference type="ARBA" id="ARBA00022989"/>
    </source>
</evidence>
<feature type="compositionally biased region" description="Low complexity" evidence="8">
    <location>
        <begin position="11"/>
        <end position="20"/>
    </location>
</feature>
<organism evidence="12 13">
    <name type="scientific">Rhizobium quercicola</name>
    <dbReference type="NCBI Taxonomy" id="2901226"/>
    <lineage>
        <taxon>Bacteria</taxon>
        <taxon>Pseudomonadati</taxon>
        <taxon>Pseudomonadota</taxon>
        <taxon>Alphaproteobacteria</taxon>
        <taxon>Hyphomicrobiales</taxon>
        <taxon>Rhizobiaceae</taxon>
        <taxon>Rhizobium/Agrobacterium group</taxon>
        <taxon>Rhizobium</taxon>
    </lineage>
</organism>
<evidence type="ECO:0000259" key="10">
    <source>
        <dbReference type="Pfam" id="PF02687"/>
    </source>
</evidence>